<dbReference type="PANTHER" id="PTHR21666:SF270">
    <property type="entry name" value="MUREIN HYDROLASE ACTIVATOR ENVC"/>
    <property type="match status" value="1"/>
</dbReference>
<dbReference type="CDD" id="cd12797">
    <property type="entry name" value="M23_peptidase"/>
    <property type="match status" value="1"/>
</dbReference>
<dbReference type="InterPro" id="IPR016047">
    <property type="entry name" value="M23ase_b-sheet_dom"/>
</dbReference>
<comment type="caution">
    <text evidence="2">The sequence shown here is derived from an EMBL/GenBank/DDBJ whole genome shotgun (WGS) entry which is preliminary data.</text>
</comment>
<dbReference type="PANTHER" id="PTHR21666">
    <property type="entry name" value="PEPTIDASE-RELATED"/>
    <property type="match status" value="1"/>
</dbReference>
<gene>
    <name evidence="2" type="ORF">MM213_07090</name>
</gene>
<organism evidence="2 3">
    <name type="scientific">Belliella alkalica</name>
    <dbReference type="NCBI Taxonomy" id="1730871"/>
    <lineage>
        <taxon>Bacteria</taxon>
        <taxon>Pseudomonadati</taxon>
        <taxon>Bacteroidota</taxon>
        <taxon>Cytophagia</taxon>
        <taxon>Cytophagales</taxon>
        <taxon>Cyclobacteriaceae</taxon>
        <taxon>Belliella</taxon>
    </lineage>
</organism>
<dbReference type="Proteomes" id="UP001165430">
    <property type="component" value="Unassembled WGS sequence"/>
</dbReference>
<accession>A0ABS9VA06</accession>
<evidence type="ECO:0000259" key="1">
    <source>
        <dbReference type="Pfam" id="PF01551"/>
    </source>
</evidence>
<evidence type="ECO:0000313" key="3">
    <source>
        <dbReference type="Proteomes" id="UP001165430"/>
    </source>
</evidence>
<name>A0ABS9VA06_9BACT</name>
<protein>
    <submittedName>
        <fullName evidence="2">Peptidoglycan DD-metalloendopeptidase family protein</fullName>
    </submittedName>
</protein>
<dbReference type="InterPro" id="IPR011055">
    <property type="entry name" value="Dup_hybrid_motif"/>
</dbReference>
<evidence type="ECO:0000313" key="2">
    <source>
        <dbReference type="EMBL" id="MCH7413241.1"/>
    </source>
</evidence>
<dbReference type="SUPFAM" id="SSF51261">
    <property type="entry name" value="Duplicated hybrid motif"/>
    <property type="match status" value="1"/>
</dbReference>
<dbReference type="InterPro" id="IPR050570">
    <property type="entry name" value="Cell_wall_metabolism_enzyme"/>
</dbReference>
<reference evidence="2" key="1">
    <citation type="submission" date="2022-03" db="EMBL/GenBank/DDBJ databases">
        <title>De novo assembled genomes of Belliella spp. (Cyclobacteriaceae) strains.</title>
        <authorList>
            <person name="Szabo A."/>
            <person name="Korponai K."/>
            <person name="Felfoldi T."/>
        </authorList>
    </citation>
    <scope>NUCLEOTIDE SEQUENCE</scope>
    <source>
        <strain evidence="2">DSM 111903</strain>
    </source>
</reference>
<dbReference type="RefSeq" id="WP_241410819.1">
    <property type="nucleotide sequence ID" value="NZ_JAKZGO010000004.1"/>
</dbReference>
<dbReference type="Gene3D" id="2.70.70.10">
    <property type="entry name" value="Glucose Permease (Domain IIA)"/>
    <property type="match status" value="1"/>
</dbReference>
<feature type="domain" description="M23ase beta-sheet core" evidence="1">
    <location>
        <begin position="76"/>
        <end position="175"/>
    </location>
</feature>
<dbReference type="EMBL" id="JAKZGO010000004">
    <property type="protein sequence ID" value="MCH7413241.1"/>
    <property type="molecule type" value="Genomic_DNA"/>
</dbReference>
<keyword evidence="3" id="KW-1185">Reference proteome</keyword>
<dbReference type="Pfam" id="PF01551">
    <property type="entry name" value="Peptidase_M23"/>
    <property type="match status" value="1"/>
</dbReference>
<sequence length="209" mass="23419">MGEKLNRSNTLPLDFSPSNKDLALVELEITGEFDSYVFGQLKSAGKDYGIGGYMEHRSIYSRSDVFVTQDQDFRDIHLGIDIWTVAGHPVFAPLDGEIHSFQDNAGFGNYGPTIILQHSIEGRTLYSLYGHLSIKDLQGIAIGQNIKKGDLLCHLGPFPENGDWPPHLHFQLMWDMHGMSGDFPGVCSHREKEKFLKICPDPNLIIGFQ</sequence>
<proteinExistence type="predicted"/>